<evidence type="ECO:0000313" key="2">
    <source>
        <dbReference type="EMBL" id="KAJ7337641.1"/>
    </source>
</evidence>
<proteinExistence type="predicted"/>
<reference evidence="2" key="1">
    <citation type="submission" date="2023-03" db="EMBL/GenBank/DDBJ databases">
        <title>Massive genome expansion in bonnet fungi (Mycena s.s.) driven by repeated elements and novel gene families across ecological guilds.</title>
        <authorList>
            <consortium name="Lawrence Berkeley National Laboratory"/>
            <person name="Harder C.B."/>
            <person name="Miyauchi S."/>
            <person name="Viragh M."/>
            <person name="Kuo A."/>
            <person name="Thoen E."/>
            <person name="Andreopoulos B."/>
            <person name="Lu D."/>
            <person name="Skrede I."/>
            <person name="Drula E."/>
            <person name="Henrissat B."/>
            <person name="Morin E."/>
            <person name="Kohler A."/>
            <person name="Barry K."/>
            <person name="LaButti K."/>
            <person name="Morin E."/>
            <person name="Salamov A."/>
            <person name="Lipzen A."/>
            <person name="Mereny Z."/>
            <person name="Hegedus B."/>
            <person name="Baldrian P."/>
            <person name="Stursova M."/>
            <person name="Weitz H."/>
            <person name="Taylor A."/>
            <person name="Grigoriev I.V."/>
            <person name="Nagy L.G."/>
            <person name="Martin F."/>
            <person name="Kauserud H."/>
        </authorList>
    </citation>
    <scope>NUCLEOTIDE SEQUENCE</scope>
    <source>
        <strain evidence="2">CBHHK002</strain>
    </source>
</reference>
<comment type="caution">
    <text evidence="2">The sequence shown here is derived from an EMBL/GenBank/DDBJ whole genome shotgun (WGS) entry which is preliminary data.</text>
</comment>
<evidence type="ECO:0000256" key="1">
    <source>
        <dbReference type="SAM" id="MobiDB-lite"/>
    </source>
</evidence>
<name>A0AAD6ZT69_9AGAR</name>
<gene>
    <name evidence="2" type="ORF">DFH08DRAFT_964606</name>
</gene>
<feature type="region of interest" description="Disordered" evidence="1">
    <location>
        <begin position="61"/>
        <end position="98"/>
    </location>
</feature>
<evidence type="ECO:0000313" key="3">
    <source>
        <dbReference type="Proteomes" id="UP001218218"/>
    </source>
</evidence>
<organism evidence="2 3">
    <name type="scientific">Mycena albidolilacea</name>
    <dbReference type="NCBI Taxonomy" id="1033008"/>
    <lineage>
        <taxon>Eukaryota</taxon>
        <taxon>Fungi</taxon>
        <taxon>Dikarya</taxon>
        <taxon>Basidiomycota</taxon>
        <taxon>Agaricomycotina</taxon>
        <taxon>Agaricomycetes</taxon>
        <taxon>Agaricomycetidae</taxon>
        <taxon>Agaricales</taxon>
        <taxon>Marasmiineae</taxon>
        <taxon>Mycenaceae</taxon>
        <taxon>Mycena</taxon>
    </lineage>
</organism>
<dbReference type="EMBL" id="JARIHO010000029">
    <property type="protein sequence ID" value="KAJ7337641.1"/>
    <property type="molecule type" value="Genomic_DNA"/>
</dbReference>
<sequence>MAFIPPWSSYMLTSRRKVVPLKCDLVELAVDQLNLVDGHQFLERTWRSLSSVSVLEDDADSAIETDSSTSDSDNASDSPSDTDSDAMRVVPDGEEEYLTPVKTPVKNSVRDVVMFNSESNSYSNDDDDNELDTDYMLPTLLPPHRPYERFDSPLRPRAHPSLLDLLGLCPVPNILPRAHLRSLGFREIKWDDPHAFLDLHSCIGAFFVGPPAERTTWEQTIIEATNNMNMAQAFFERRVGDDATLQGGITCDADLGAHAISPILMTTSKSSPTCDI</sequence>
<dbReference type="Proteomes" id="UP001218218">
    <property type="component" value="Unassembled WGS sequence"/>
</dbReference>
<keyword evidence="3" id="KW-1185">Reference proteome</keyword>
<protein>
    <submittedName>
        <fullName evidence="2">Uncharacterized protein</fullName>
    </submittedName>
</protein>
<dbReference type="AlphaFoldDB" id="A0AAD6ZT69"/>
<feature type="compositionally biased region" description="Low complexity" evidence="1">
    <location>
        <begin position="64"/>
        <end position="81"/>
    </location>
</feature>
<accession>A0AAD6ZT69</accession>